<proteinExistence type="predicted"/>
<evidence type="ECO:0000313" key="2">
    <source>
        <dbReference type="EMBL" id="MBU2692021.1"/>
    </source>
</evidence>
<dbReference type="Proteomes" id="UP000777784">
    <property type="component" value="Unassembled WGS sequence"/>
</dbReference>
<dbReference type="InterPro" id="IPR007160">
    <property type="entry name" value="DUF362"/>
</dbReference>
<feature type="domain" description="DUF362" evidence="1">
    <location>
        <begin position="84"/>
        <end position="280"/>
    </location>
</feature>
<protein>
    <submittedName>
        <fullName evidence="2">DUF362 domain-containing protein</fullName>
    </submittedName>
</protein>
<comment type="caution">
    <text evidence="2">The sequence shown here is derived from an EMBL/GenBank/DDBJ whole genome shotgun (WGS) entry which is preliminary data.</text>
</comment>
<dbReference type="Pfam" id="PF04015">
    <property type="entry name" value="DUF362"/>
    <property type="match status" value="1"/>
</dbReference>
<reference evidence="2" key="1">
    <citation type="submission" date="2021-05" db="EMBL/GenBank/DDBJ databases">
        <title>Energy efficiency and biological interactions define the core microbiome of deep oligotrophic groundwater.</title>
        <authorList>
            <person name="Mehrshad M."/>
            <person name="Lopez-Fernandez M."/>
            <person name="Bell E."/>
            <person name="Bernier-Latmani R."/>
            <person name="Bertilsson S."/>
            <person name="Dopson M."/>
        </authorList>
    </citation>
    <scope>NUCLEOTIDE SEQUENCE</scope>
    <source>
        <strain evidence="2">Modern_marine.mb.64</strain>
    </source>
</reference>
<evidence type="ECO:0000313" key="3">
    <source>
        <dbReference type="Proteomes" id="UP000777784"/>
    </source>
</evidence>
<gene>
    <name evidence="2" type="ORF">KJ970_13965</name>
</gene>
<organism evidence="2 3">
    <name type="scientific">Eiseniibacteriota bacterium</name>
    <dbReference type="NCBI Taxonomy" id="2212470"/>
    <lineage>
        <taxon>Bacteria</taxon>
        <taxon>Candidatus Eiseniibacteriota</taxon>
    </lineage>
</organism>
<dbReference type="AlphaFoldDB" id="A0A948W7U8"/>
<name>A0A948W7U8_UNCEI</name>
<accession>A0A948W7U8</accession>
<sequence>MDRRHFIKSGAKIVGAGLILPAWPGLGPVFGSRFNPVFTPVFGADAADAAPDLVLAKGSPKEAVFRALEALGGIRRFVKPDQVVVIKPNASFETPPNLGATTHPEVLTAVIEACFQAEARRVLVVDHSLRDPERCFKRTGTAEAVDAFPKAKLVSLDKESGYVAIDVPGGRALKKTSIPVVLQKADVFINLPSAKAHSATGVSLGLKNLMGLVWDRQTFHNDMDLHQAIADLATVLKPQLTILDAIRILQTGGPSGPGTVDEFNGVVAGIDPVAVDAFGVGLSTWNGQTFLPDQVAYIRHAAEHGVGTSALETLRIEELG</sequence>
<dbReference type="EMBL" id="JAHJDP010000084">
    <property type="protein sequence ID" value="MBU2692021.1"/>
    <property type="molecule type" value="Genomic_DNA"/>
</dbReference>
<evidence type="ECO:0000259" key="1">
    <source>
        <dbReference type="Pfam" id="PF04015"/>
    </source>
</evidence>